<name>A0ABT1MKL3_9RHOB</name>
<evidence type="ECO:0000259" key="1">
    <source>
        <dbReference type="Pfam" id="PF03061"/>
    </source>
</evidence>
<dbReference type="EMBL" id="JAKZEU010000001">
    <property type="protein sequence ID" value="MCQ0968849.1"/>
    <property type="molecule type" value="Genomic_DNA"/>
</dbReference>
<dbReference type="Pfam" id="PF03061">
    <property type="entry name" value="4HBT"/>
    <property type="match status" value="1"/>
</dbReference>
<organism evidence="2 3">
    <name type="scientific">Paracoccus albicereus</name>
    <dbReference type="NCBI Taxonomy" id="2922394"/>
    <lineage>
        <taxon>Bacteria</taxon>
        <taxon>Pseudomonadati</taxon>
        <taxon>Pseudomonadota</taxon>
        <taxon>Alphaproteobacteria</taxon>
        <taxon>Rhodobacterales</taxon>
        <taxon>Paracoccaceae</taxon>
        <taxon>Paracoccus</taxon>
    </lineage>
</organism>
<dbReference type="SUPFAM" id="SSF54637">
    <property type="entry name" value="Thioesterase/thiol ester dehydrase-isomerase"/>
    <property type="match status" value="1"/>
</dbReference>
<accession>A0ABT1MKL3</accession>
<dbReference type="InterPro" id="IPR006683">
    <property type="entry name" value="Thioestr_dom"/>
</dbReference>
<gene>
    <name evidence="2" type="ORF">MLD63_00150</name>
</gene>
<dbReference type="RefSeq" id="WP_255327814.1">
    <property type="nucleotide sequence ID" value="NZ_JAKZEU010000001.1"/>
</dbReference>
<sequence>MTYSRDIAIEFAHCDPAGIVFYPRYVEMAQNVVETFFTEELDHPFAKLVAGGGGVPAVSLSFTFRKPSRLGDRLRWTLDVARIGRTSIDFALAADDRLTAGITVVWTEGMAPAPIPDPIRQRLEAHHA</sequence>
<comment type="caution">
    <text evidence="2">The sequence shown here is derived from an EMBL/GenBank/DDBJ whole genome shotgun (WGS) entry which is preliminary data.</text>
</comment>
<dbReference type="InterPro" id="IPR029069">
    <property type="entry name" value="HotDog_dom_sf"/>
</dbReference>
<keyword evidence="2" id="KW-0614">Plasmid</keyword>
<dbReference type="CDD" id="cd00586">
    <property type="entry name" value="4HBT"/>
    <property type="match status" value="1"/>
</dbReference>
<geneLocation type="plasmid" evidence="2">
    <name>unnamed1</name>
</geneLocation>
<dbReference type="Gene3D" id="3.10.129.10">
    <property type="entry name" value="Hotdog Thioesterase"/>
    <property type="match status" value="1"/>
</dbReference>
<reference evidence="2 3" key="1">
    <citation type="submission" date="2022-03" db="EMBL/GenBank/DDBJ databases">
        <authorList>
            <person name="He Y."/>
        </authorList>
    </citation>
    <scope>NUCLEOTIDE SEQUENCE [LARGE SCALE GENOMIC DNA]</scope>
    <source>
        <strain evidence="2 3">TK19116</strain>
        <plasmid evidence="2">unnamed1</plasmid>
    </source>
</reference>
<feature type="domain" description="Thioesterase" evidence="1">
    <location>
        <begin position="18"/>
        <end position="90"/>
    </location>
</feature>
<dbReference type="Proteomes" id="UP001203945">
    <property type="component" value="Unassembled WGS sequence"/>
</dbReference>
<proteinExistence type="predicted"/>
<evidence type="ECO:0000313" key="3">
    <source>
        <dbReference type="Proteomes" id="UP001203945"/>
    </source>
</evidence>
<protein>
    <submittedName>
        <fullName evidence="2">Acyl-CoA thioesterase</fullName>
    </submittedName>
</protein>
<evidence type="ECO:0000313" key="2">
    <source>
        <dbReference type="EMBL" id="MCQ0968849.1"/>
    </source>
</evidence>
<keyword evidence="3" id="KW-1185">Reference proteome</keyword>